<evidence type="ECO:0000313" key="3">
    <source>
        <dbReference type="Proteomes" id="UP000475862"/>
    </source>
</evidence>
<dbReference type="AlphaFoldDB" id="A0A6G0TQ84"/>
<dbReference type="EMBL" id="VYZN01000019">
    <property type="protein sequence ID" value="KAE9536976.1"/>
    <property type="molecule type" value="Genomic_DNA"/>
</dbReference>
<feature type="region of interest" description="Disordered" evidence="1">
    <location>
        <begin position="54"/>
        <end position="74"/>
    </location>
</feature>
<organism evidence="2 3">
    <name type="scientific">Aphis glycines</name>
    <name type="common">Soybean aphid</name>
    <dbReference type="NCBI Taxonomy" id="307491"/>
    <lineage>
        <taxon>Eukaryota</taxon>
        <taxon>Metazoa</taxon>
        <taxon>Ecdysozoa</taxon>
        <taxon>Arthropoda</taxon>
        <taxon>Hexapoda</taxon>
        <taxon>Insecta</taxon>
        <taxon>Pterygota</taxon>
        <taxon>Neoptera</taxon>
        <taxon>Paraneoptera</taxon>
        <taxon>Hemiptera</taxon>
        <taxon>Sternorrhyncha</taxon>
        <taxon>Aphidomorpha</taxon>
        <taxon>Aphidoidea</taxon>
        <taxon>Aphididae</taxon>
        <taxon>Aphidini</taxon>
        <taxon>Aphis</taxon>
        <taxon>Aphis</taxon>
    </lineage>
</organism>
<dbReference type="Proteomes" id="UP000475862">
    <property type="component" value="Unassembled WGS sequence"/>
</dbReference>
<protein>
    <submittedName>
        <fullName evidence="2">Uncharacterized protein</fullName>
    </submittedName>
</protein>
<keyword evidence="3" id="KW-1185">Reference proteome</keyword>
<name>A0A6G0TQ84_APHGL</name>
<evidence type="ECO:0000313" key="2">
    <source>
        <dbReference type="EMBL" id="KAE9536976.1"/>
    </source>
</evidence>
<sequence>MYISLTRNGLYHHEGQHQRATKTVVRSEQDHATANLWWHELAHTQVKKNTGPLLRHTRHTPRAPTRAAKTTKVPNCPAPDTVALILDSERSDECIDFIVSITCRNNASISNFRREGGSDGKMNILGVKSKHFQTVFKQMENNKIKERKTKIVTKFNTKLLISFPSNNYTENPKHKLPFPLSTRNYILG</sequence>
<evidence type="ECO:0000256" key="1">
    <source>
        <dbReference type="SAM" id="MobiDB-lite"/>
    </source>
</evidence>
<proteinExistence type="predicted"/>
<feature type="compositionally biased region" description="Low complexity" evidence="1">
    <location>
        <begin position="62"/>
        <end position="72"/>
    </location>
</feature>
<gene>
    <name evidence="2" type="ORF">AGLY_006783</name>
</gene>
<comment type="caution">
    <text evidence="2">The sequence shown here is derived from an EMBL/GenBank/DDBJ whole genome shotgun (WGS) entry which is preliminary data.</text>
</comment>
<accession>A0A6G0TQ84</accession>
<reference evidence="2 3" key="1">
    <citation type="submission" date="2019-08" db="EMBL/GenBank/DDBJ databases">
        <title>The genome of the soybean aphid Biotype 1, its phylome, world population structure and adaptation to the North American continent.</title>
        <authorList>
            <person name="Giordano R."/>
            <person name="Donthu R.K."/>
            <person name="Hernandez A.G."/>
            <person name="Wright C.L."/>
            <person name="Zimin A.V."/>
        </authorList>
    </citation>
    <scope>NUCLEOTIDE SEQUENCE [LARGE SCALE GENOMIC DNA]</scope>
    <source>
        <tissue evidence="2">Whole aphids</tissue>
    </source>
</reference>